<feature type="transmembrane region" description="Helical" evidence="1">
    <location>
        <begin position="398"/>
        <end position="424"/>
    </location>
</feature>
<organism evidence="3 4">
    <name type="scientific">Wallemia hederae</name>
    <dbReference type="NCBI Taxonomy" id="1540922"/>
    <lineage>
        <taxon>Eukaryota</taxon>
        <taxon>Fungi</taxon>
        <taxon>Dikarya</taxon>
        <taxon>Basidiomycota</taxon>
        <taxon>Wallemiomycotina</taxon>
        <taxon>Wallemiomycetes</taxon>
        <taxon>Wallemiales</taxon>
        <taxon>Wallemiaceae</taxon>
        <taxon>Wallemia</taxon>
    </lineage>
</organism>
<sequence length="425" mass="48371">MRRLIVCVDGGWDDSVPRHSSILHLLRSIESSDTRSTPPVMQFAHYATAHFDTSLFSQLLGYSYASFSHLLFELYAFLSMNYTEDSQILLFGYSKGAYMVRILAAFINDIGILPRDDLTKFHSLLHAYFDRKAGAPHAHDILKPWLLSSPTNTRHKHQQYIITCLGLFDCTVQSQPSLLHRKIASISTPESFLGLPDALLGERIQYAYHAVALHENRRDVRHLRMISRGEPGQRSKQVWFNGSSGDIGGVCALRELSDIARVWMASQVSPLLALNKEVLLESIHTPMFRYGIQPPHNPHTAKLTTLMPVKRRPHLVHTHTHQELIHSSVLAGSLDLAEPLVAAIERNTALIDDLEELEDDLIRQWTVDARDAARLVITYAIDHKHYDEVEKQTWFDRLLYSIQLVVVYFVLVFLGKVEMLFGLFA</sequence>
<evidence type="ECO:0000256" key="1">
    <source>
        <dbReference type="SAM" id="Phobius"/>
    </source>
</evidence>
<comment type="caution">
    <text evidence="3">The sequence shown here is derived from an EMBL/GenBank/DDBJ whole genome shotgun (WGS) entry which is preliminary data.</text>
</comment>
<feature type="domain" description="T6SS Phospholipase effector Tle1-like catalytic" evidence="2">
    <location>
        <begin position="2"/>
        <end position="267"/>
    </location>
</feature>
<keyword evidence="1" id="KW-0472">Membrane</keyword>
<gene>
    <name evidence="3" type="ORF">E3P99_02915</name>
</gene>
<keyword evidence="1" id="KW-1133">Transmembrane helix</keyword>
<keyword evidence="4" id="KW-1185">Reference proteome</keyword>
<keyword evidence="1" id="KW-0812">Transmembrane</keyword>
<protein>
    <recommendedName>
        <fullName evidence="2">T6SS Phospholipase effector Tle1-like catalytic domain-containing protein</fullName>
    </recommendedName>
</protein>
<dbReference type="InterPro" id="IPR018712">
    <property type="entry name" value="Tle1-like_cat"/>
</dbReference>
<dbReference type="PANTHER" id="PTHR33840:SF1">
    <property type="entry name" value="TLE1 PHOSPHOLIPASE DOMAIN-CONTAINING PROTEIN"/>
    <property type="match status" value="1"/>
</dbReference>
<dbReference type="Proteomes" id="UP000310189">
    <property type="component" value="Unassembled WGS sequence"/>
</dbReference>
<dbReference type="AlphaFoldDB" id="A0A4V4LSX7"/>
<name>A0A4V4LSX7_9BASI</name>
<evidence type="ECO:0000259" key="2">
    <source>
        <dbReference type="Pfam" id="PF09994"/>
    </source>
</evidence>
<dbReference type="EMBL" id="SPNW01000046">
    <property type="protein sequence ID" value="TIA87863.1"/>
    <property type="molecule type" value="Genomic_DNA"/>
</dbReference>
<proteinExistence type="predicted"/>
<dbReference type="OrthoDB" id="3057168at2759"/>
<dbReference type="Pfam" id="PF09994">
    <property type="entry name" value="T6SS_Tle1-like_cat"/>
    <property type="match status" value="1"/>
</dbReference>
<reference evidence="3 4" key="1">
    <citation type="submission" date="2019-03" db="EMBL/GenBank/DDBJ databases">
        <title>Sequencing 23 genomes of Wallemia ichthyophaga.</title>
        <authorList>
            <person name="Gostincar C."/>
        </authorList>
    </citation>
    <scope>NUCLEOTIDE SEQUENCE [LARGE SCALE GENOMIC DNA]</scope>
    <source>
        <strain evidence="3 4">EXF-5753</strain>
    </source>
</reference>
<evidence type="ECO:0000313" key="4">
    <source>
        <dbReference type="Proteomes" id="UP000310189"/>
    </source>
</evidence>
<accession>A0A4V4LSX7</accession>
<dbReference type="PANTHER" id="PTHR33840">
    <property type="match status" value="1"/>
</dbReference>
<evidence type="ECO:0000313" key="3">
    <source>
        <dbReference type="EMBL" id="TIA87863.1"/>
    </source>
</evidence>